<proteinExistence type="predicted"/>
<dbReference type="AlphaFoldDB" id="A0A0C3FJQ2"/>
<feature type="compositionally biased region" description="Pro residues" evidence="1">
    <location>
        <begin position="75"/>
        <end position="86"/>
    </location>
</feature>
<evidence type="ECO:0000313" key="3">
    <source>
        <dbReference type="Proteomes" id="UP000054166"/>
    </source>
</evidence>
<gene>
    <name evidence="2" type="ORF">PILCRDRAFT_90044</name>
</gene>
<feature type="compositionally biased region" description="Polar residues" evidence="1">
    <location>
        <begin position="46"/>
        <end position="61"/>
    </location>
</feature>
<feature type="region of interest" description="Disordered" evidence="1">
    <location>
        <begin position="387"/>
        <end position="417"/>
    </location>
</feature>
<feature type="compositionally biased region" description="Low complexity" evidence="1">
    <location>
        <begin position="400"/>
        <end position="417"/>
    </location>
</feature>
<reference evidence="3" key="2">
    <citation type="submission" date="2015-01" db="EMBL/GenBank/DDBJ databases">
        <title>Evolutionary Origins and Diversification of the Mycorrhizal Mutualists.</title>
        <authorList>
            <consortium name="DOE Joint Genome Institute"/>
            <consortium name="Mycorrhizal Genomics Consortium"/>
            <person name="Kohler A."/>
            <person name="Kuo A."/>
            <person name="Nagy L.G."/>
            <person name="Floudas D."/>
            <person name="Copeland A."/>
            <person name="Barry K.W."/>
            <person name="Cichocki N."/>
            <person name="Veneault-Fourrey C."/>
            <person name="LaButti K."/>
            <person name="Lindquist E.A."/>
            <person name="Lipzen A."/>
            <person name="Lundell T."/>
            <person name="Morin E."/>
            <person name="Murat C."/>
            <person name="Riley R."/>
            <person name="Ohm R."/>
            <person name="Sun H."/>
            <person name="Tunlid A."/>
            <person name="Henrissat B."/>
            <person name="Grigoriev I.V."/>
            <person name="Hibbett D.S."/>
            <person name="Martin F."/>
        </authorList>
    </citation>
    <scope>NUCLEOTIDE SEQUENCE [LARGE SCALE GENOMIC DNA]</scope>
    <source>
        <strain evidence="3">F 1598</strain>
    </source>
</reference>
<protein>
    <submittedName>
        <fullName evidence="2">Uncharacterized protein</fullName>
    </submittedName>
</protein>
<name>A0A0C3FJQ2_PILCF</name>
<dbReference type="Proteomes" id="UP000054166">
    <property type="component" value="Unassembled WGS sequence"/>
</dbReference>
<dbReference type="OrthoDB" id="3230575at2759"/>
<accession>A0A0C3FJQ2</accession>
<feature type="compositionally biased region" description="Low complexity" evidence="1">
    <location>
        <begin position="62"/>
        <end position="74"/>
    </location>
</feature>
<keyword evidence="3" id="KW-1185">Reference proteome</keyword>
<dbReference type="EMBL" id="KN833008">
    <property type="protein sequence ID" value="KIM79696.1"/>
    <property type="molecule type" value="Genomic_DNA"/>
</dbReference>
<organism evidence="2 3">
    <name type="scientific">Piloderma croceum (strain F 1598)</name>
    <dbReference type="NCBI Taxonomy" id="765440"/>
    <lineage>
        <taxon>Eukaryota</taxon>
        <taxon>Fungi</taxon>
        <taxon>Dikarya</taxon>
        <taxon>Basidiomycota</taxon>
        <taxon>Agaricomycotina</taxon>
        <taxon>Agaricomycetes</taxon>
        <taxon>Agaricomycetidae</taxon>
        <taxon>Atheliales</taxon>
        <taxon>Atheliaceae</taxon>
        <taxon>Piloderma</taxon>
    </lineage>
</organism>
<evidence type="ECO:0000256" key="1">
    <source>
        <dbReference type="SAM" id="MobiDB-lite"/>
    </source>
</evidence>
<dbReference type="InParanoid" id="A0A0C3FJQ2"/>
<feature type="region of interest" description="Disordered" evidence="1">
    <location>
        <begin position="1"/>
        <end position="117"/>
    </location>
</feature>
<sequence length="417" mass="46089">MLDACSKNPLSHTQGDLPGDESQPPRKKTSPNTPGNNPLPPHNRNRTTYNHSSSSTGTNLRPTAKQTQPQQPTQAPSPLPNEPPNQPQDTHPPQMQPPDPTPQQTLEPQEPPPLPSFVSTAKREEMRHFAAEHTQTLARQAATRLASNSDELEITPGPEQGFYRPEGLLSCWTIDNIKTAQVITITSQPRAGVMIHIEGEMSHDPNCAPHLAAGLARELKHIRKPPSMSNLTTPHVMTEVIKFISNAFRTGEMAAAIHTIISKGQAIDTVGDKVIVGQEEVNEIIDKLYIERIDLAKGQNIPQPSINLYLMDTDYNNDECKLLHKATSKTTYIHDLHGVGRYFLGWTCALCHEVTHPTSMCPYLQIEDDIPLSDPIISPHAKARQFTNDRRGGSTHRHNPSNNCSSRSRGGTSRGQR</sequence>
<evidence type="ECO:0000313" key="2">
    <source>
        <dbReference type="EMBL" id="KIM79696.1"/>
    </source>
</evidence>
<reference evidence="2 3" key="1">
    <citation type="submission" date="2014-04" db="EMBL/GenBank/DDBJ databases">
        <authorList>
            <consortium name="DOE Joint Genome Institute"/>
            <person name="Kuo A."/>
            <person name="Tarkka M."/>
            <person name="Buscot F."/>
            <person name="Kohler A."/>
            <person name="Nagy L.G."/>
            <person name="Floudas D."/>
            <person name="Copeland A."/>
            <person name="Barry K.W."/>
            <person name="Cichocki N."/>
            <person name="Veneault-Fourrey C."/>
            <person name="LaButti K."/>
            <person name="Lindquist E.A."/>
            <person name="Lipzen A."/>
            <person name="Lundell T."/>
            <person name="Morin E."/>
            <person name="Murat C."/>
            <person name="Sun H."/>
            <person name="Tunlid A."/>
            <person name="Henrissat B."/>
            <person name="Grigoriev I.V."/>
            <person name="Hibbett D.S."/>
            <person name="Martin F."/>
            <person name="Nordberg H.P."/>
            <person name="Cantor M.N."/>
            <person name="Hua S.X."/>
        </authorList>
    </citation>
    <scope>NUCLEOTIDE SEQUENCE [LARGE SCALE GENOMIC DNA]</scope>
    <source>
        <strain evidence="2 3">F 1598</strain>
    </source>
</reference>
<dbReference type="HOGENOM" id="CLU_523879_0_0_1"/>